<keyword evidence="3" id="KW-1185">Reference proteome</keyword>
<feature type="compositionally biased region" description="Basic and acidic residues" evidence="1">
    <location>
        <begin position="106"/>
        <end position="119"/>
    </location>
</feature>
<evidence type="ECO:0000313" key="2">
    <source>
        <dbReference type="EMBL" id="NIZ69585.1"/>
    </source>
</evidence>
<accession>A0A968GJ21</accession>
<protein>
    <submittedName>
        <fullName evidence="2">Uncharacterized protein</fullName>
    </submittedName>
</protein>
<organism evidence="2 3">
    <name type="scientific">Entomospira culicis</name>
    <dbReference type="NCBI Taxonomy" id="2719989"/>
    <lineage>
        <taxon>Bacteria</taxon>
        <taxon>Pseudomonadati</taxon>
        <taxon>Spirochaetota</taxon>
        <taxon>Spirochaetia</taxon>
        <taxon>Spirochaetales</taxon>
        <taxon>Spirochaetaceae</taxon>
        <taxon>Entomospira</taxon>
    </lineage>
</organism>
<proteinExistence type="predicted"/>
<evidence type="ECO:0000256" key="1">
    <source>
        <dbReference type="SAM" id="MobiDB-lite"/>
    </source>
</evidence>
<name>A0A968GJ21_9SPIO</name>
<feature type="region of interest" description="Disordered" evidence="1">
    <location>
        <begin position="77"/>
        <end position="124"/>
    </location>
</feature>
<sequence>MQPRTRSHIIASLFWGFLLTTLLIHPRALEAQEKSSASMSTLSEEKRAQLYEHWMALAKIYEELGDHAMAETARNNAQRFAPAPSQESTSPEEEVASSQQQQEDTTLPKEENTENESEKLPLAPPTLPSVDLLLTQHFQEYLAHWFRGNSQDIINLTAPILLLPLYSDGLIKEEQVAFFMEFFTTYPQFRQLVLEDIYQLESLQITQFDNSKAMLSIQSQPYPPEVLNEWQYWSNFWNNTHHYFFQKMADGKWYLLAFDMEAHAPHPFGF</sequence>
<comment type="caution">
    <text evidence="2">The sequence shown here is derived from an EMBL/GenBank/DDBJ whole genome shotgun (WGS) entry which is preliminary data.</text>
</comment>
<dbReference type="AlphaFoldDB" id="A0A968GJ21"/>
<evidence type="ECO:0000313" key="3">
    <source>
        <dbReference type="Proteomes" id="UP000778951"/>
    </source>
</evidence>
<dbReference type="RefSeq" id="WP_167695670.1">
    <property type="nucleotide sequence ID" value="NZ_CP118181.1"/>
</dbReference>
<gene>
    <name evidence="2" type="ORF">HCT48_05070</name>
</gene>
<dbReference type="Proteomes" id="UP000778951">
    <property type="component" value="Unassembled WGS sequence"/>
</dbReference>
<dbReference type="EMBL" id="JAATLM010000001">
    <property type="protein sequence ID" value="NIZ69585.1"/>
    <property type="molecule type" value="Genomic_DNA"/>
</dbReference>
<reference evidence="2" key="1">
    <citation type="submission" date="2020-03" db="EMBL/GenBank/DDBJ databases">
        <title>Spirochaetal bacteria isolated from arthropods constitute a novel genus Entomospira genus novum within the order Spirochaetales.</title>
        <authorList>
            <person name="Grana-Miraglia L."/>
            <person name="Sikutova S."/>
            <person name="Fingerle V."/>
            <person name="Sing A."/>
            <person name="Castillo-Ramirez S."/>
            <person name="Margos G."/>
            <person name="Rudolf I."/>
        </authorList>
    </citation>
    <scope>NUCLEOTIDE SEQUENCE</scope>
    <source>
        <strain evidence="2">BR149</strain>
    </source>
</reference>